<organism evidence="1 2">
    <name type="scientific">Fusarium oxysporum f. sp. conglutinans</name>
    <dbReference type="NCBI Taxonomy" id="100902"/>
    <lineage>
        <taxon>Eukaryota</taxon>
        <taxon>Fungi</taxon>
        <taxon>Dikarya</taxon>
        <taxon>Ascomycota</taxon>
        <taxon>Pezizomycotina</taxon>
        <taxon>Sordariomycetes</taxon>
        <taxon>Hypocreomycetidae</taxon>
        <taxon>Hypocreales</taxon>
        <taxon>Nectriaceae</taxon>
        <taxon>Fusarium</taxon>
        <taxon>Fusarium oxysporum species complex</taxon>
    </lineage>
</organism>
<evidence type="ECO:0000313" key="2">
    <source>
        <dbReference type="Proteomes" id="UP000593570"/>
    </source>
</evidence>
<gene>
    <name evidence="1" type="ORF">HZS61_001546</name>
</gene>
<dbReference type="EMBL" id="JACDXP010000001">
    <property type="protein sequence ID" value="KAF6530234.1"/>
    <property type="molecule type" value="Genomic_DNA"/>
</dbReference>
<reference evidence="1 2" key="1">
    <citation type="journal article" date="2020" name="bioRxiv">
        <title>A chromosome-scale genome assembly for the Fusarium oxysporum strain Fo5176 to establish a model Arabidopsis-fungal pathosystem.</title>
        <authorList>
            <person name="Fokkens L."/>
            <person name="Guo L."/>
            <person name="Dora S."/>
            <person name="Wang B."/>
            <person name="Ye K."/>
            <person name="Sanchez-Rodriguez C."/>
            <person name="Croll D."/>
        </authorList>
    </citation>
    <scope>NUCLEOTIDE SEQUENCE [LARGE SCALE GENOMIC DNA]</scope>
    <source>
        <strain evidence="1 2">Fo5176</strain>
    </source>
</reference>
<comment type="caution">
    <text evidence="1">The sequence shown here is derived from an EMBL/GenBank/DDBJ whole genome shotgun (WGS) entry which is preliminary data.</text>
</comment>
<dbReference type="AlphaFoldDB" id="A0A8H6H4R4"/>
<name>A0A8H6H4R4_FUSOX</name>
<protein>
    <submittedName>
        <fullName evidence="1">Uncharacterized protein</fullName>
    </submittedName>
</protein>
<dbReference type="Proteomes" id="UP000593570">
    <property type="component" value="Unassembled WGS sequence"/>
</dbReference>
<proteinExistence type="predicted"/>
<accession>A0A8H6H4R4</accession>
<sequence>MTVITHHIVPDGDLYIILKEPNTQKVLPDVSLRQHQYNLPDYLPDHDRLDVPSMSSPLPSFRIYDEEPVEIRLRVSSAHDSRFTRNQEDAPSTSVREVSTIGWNADALVALLNVIHGRHSDVPQKVNLSFFADFAVIVDYYQCDRAVLFAPILWYKSLYKVPKGFGRKPILWMYISWVFSWYELFADMAMLIWKHGEGLDLVKTYDLPIAEILENLDTKRQEAITTVLGELDKMIGELQDDQTDDAAWDAWGAPATDHARRCMTLGSALREKRRMGKLYLPLTVPYTGYSFSKIISMVHEFRTLENHVEYGPENGLDTWNAGPAEQEDSPKQRLKNKINIILSDIEWLSLANFRD</sequence>
<evidence type="ECO:0000313" key="1">
    <source>
        <dbReference type="EMBL" id="KAF6530234.1"/>
    </source>
</evidence>